<dbReference type="PROSITE" id="PS51257">
    <property type="entry name" value="PROKAR_LIPOPROTEIN"/>
    <property type="match status" value="1"/>
</dbReference>
<dbReference type="eggNOG" id="COG3325">
    <property type="taxonomic scope" value="Bacteria"/>
</dbReference>
<dbReference type="Gene3D" id="2.80.10.50">
    <property type="match status" value="2"/>
</dbReference>
<feature type="signal peptide" evidence="1">
    <location>
        <begin position="1"/>
        <end position="29"/>
    </location>
</feature>
<dbReference type="EMBL" id="CP002271">
    <property type="protein sequence ID" value="ADO74701.1"/>
    <property type="molecule type" value="Genomic_DNA"/>
</dbReference>
<dbReference type="CDD" id="cd00257">
    <property type="entry name" value="beta-trefoil_FSCN-like"/>
    <property type="match status" value="1"/>
</dbReference>
<dbReference type="KEGG" id="sur:STAUR_6945"/>
<dbReference type="HOGENOM" id="CLU_775904_0_0_7"/>
<keyword evidence="1" id="KW-0732">Signal</keyword>
<evidence type="ECO:0000313" key="3">
    <source>
        <dbReference type="EMBL" id="EAU70003.1"/>
    </source>
</evidence>
<dbReference type="GO" id="GO:0051015">
    <property type="term" value="F:actin filament binding"/>
    <property type="evidence" value="ECO:0007669"/>
    <property type="project" value="InterPro"/>
</dbReference>
<organism evidence="3 5">
    <name type="scientific">Stigmatella aurantiaca (strain DW4/3-1)</name>
    <dbReference type="NCBI Taxonomy" id="378806"/>
    <lineage>
        <taxon>Bacteria</taxon>
        <taxon>Pseudomonadati</taxon>
        <taxon>Myxococcota</taxon>
        <taxon>Myxococcia</taxon>
        <taxon>Myxococcales</taxon>
        <taxon>Cystobacterineae</taxon>
        <taxon>Archangiaceae</taxon>
        <taxon>Stigmatella</taxon>
    </lineage>
</organism>
<dbReference type="SUPFAM" id="SSF50405">
    <property type="entry name" value="Actin-crosslinking proteins"/>
    <property type="match status" value="1"/>
</dbReference>
<evidence type="ECO:0000313" key="4">
    <source>
        <dbReference type="Proteomes" id="UP000001351"/>
    </source>
</evidence>
<dbReference type="STRING" id="378806.STAUR_6945"/>
<dbReference type="PANTHER" id="PTHR10551:SF9">
    <property type="entry name" value="FASCIN-2"/>
    <property type="match status" value="1"/>
</dbReference>
<evidence type="ECO:0000313" key="5">
    <source>
        <dbReference type="Proteomes" id="UP000032702"/>
    </source>
</evidence>
<gene>
    <name evidence="2" type="ordered locus">STAUR_6945</name>
    <name evidence="3" type="ORF">STIAU_8355</name>
</gene>
<keyword evidence="4" id="KW-1185">Reference proteome</keyword>
<reference evidence="2 4" key="2">
    <citation type="journal article" date="2011" name="Mol. Biol. Evol.">
        <title>Comparative genomic analysis of fruiting body formation in Myxococcales.</title>
        <authorList>
            <person name="Huntley S."/>
            <person name="Hamann N."/>
            <person name="Wegener-Feldbrugge S."/>
            <person name="Treuner-Lange A."/>
            <person name="Kube M."/>
            <person name="Reinhardt R."/>
            <person name="Klages S."/>
            <person name="Muller R."/>
            <person name="Ronning C.M."/>
            <person name="Nierman W.C."/>
            <person name="Sogaard-Andersen L."/>
        </authorList>
    </citation>
    <scope>NUCLEOTIDE SEQUENCE [LARGE SCALE GENOMIC DNA]</scope>
    <source>
        <strain evidence="2 4">DW4/3-1</strain>
    </source>
</reference>
<accession>Q09E87</accession>
<dbReference type="GO" id="GO:0015629">
    <property type="term" value="C:actin cytoskeleton"/>
    <property type="evidence" value="ECO:0007669"/>
    <property type="project" value="TreeGrafter"/>
</dbReference>
<dbReference type="InterPro" id="IPR008999">
    <property type="entry name" value="Actin-crosslinking"/>
</dbReference>
<dbReference type="Proteomes" id="UP000001351">
    <property type="component" value="Chromosome"/>
</dbReference>
<dbReference type="EMBL" id="AAMD01000001">
    <property type="protein sequence ID" value="EAU70003.1"/>
    <property type="molecule type" value="Genomic_DNA"/>
</dbReference>
<evidence type="ECO:0000256" key="1">
    <source>
        <dbReference type="SAM" id="SignalP"/>
    </source>
</evidence>
<proteinExistence type="predicted"/>
<dbReference type="GO" id="GO:0051017">
    <property type="term" value="P:actin filament bundle assembly"/>
    <property type="evidence" value="ECO:0007669"/>
    <property type="project" value="TreeGrafter"/>
</dbReference>
<evidence type="ECO:0000313" key="2">
    <source>
        <dbReference type="EMBL" id="ADO74701.1"/>
    </source>
</evidence>
<reference evidence="3 5" key="1">
    <citation type="submission" date="2006-04" db="EMBL/GenBank/DDBJ databases">
        <authorList>
            <person name="Nierman W.C."/>
        </authorList>
    </citation>
    <scope>NUCLEOTIDE SEQUENCE [LARGE SCALE GENOMIC DNA]</scope>
    <source>
        <strain evidence="3 5">DW4/3-1</strain>
    </source>
</reference>
<sequence length="340" mass="35246">MLQFKRSKLFLRAACSALFLTGACTPVSSSPDGQEDVTETVSSPLLLSGVSFKTVLGNRYVGARNNGGSDVIATATAAQAWEKFTIDDINGGALESGDSIFIIAGTGQYFQAANGGGSTLNAASGSRLGWETFRIVKQSGSGPIANGDIVGLQTVTTGNWVSAENGGGGTVFAYGAALGSWERLTISGLSGGTTPPPPTTGCDAPGLVWKTANKTNYTSYPDPNSEECIKYNGCTWAGQFAACQGKKPEAWVAAHNIAAVFPNMNALKLHDLCLKSGSKTIVVTVLDTCADSDCNGCCTQNRGNADALIDLESYTNARWGVPDGRIQWADLGPTKGSGCN</sequence>
<protein>
    <submittedName>
        <fullName evidence="3">Uncharacterized protein</fullName>
    </submittedName>
</protein>
<dbReference type="InterPro" id="IPR010431">
    <property type="entry name" value="Fascin"/>
</dbReference>
<dbReference type="GO" id="GO:0016477">
    <property type="term" value="P:cell migration"/>
    <property type="evidence" value="ECO:0007669"/>
    <property type="project" value="TreeGrafter"/>
</dbReference>
<dbReference type="GO" id="GO:0007163">
    <property type="term" value="P:establishment or maintenance of cell polarity"/>
    <property type="evidence" value="ECO:0007669"/>
    <property type="project" value="TreeGrafter"/>
</dbReference>
<dbReference type="AlphaFoldDB" id="Q09E87"/>
<dbReference type="Proteomes" id="UP000032702">
    <property type="component" value="Unassembled WGS sequence"/>
</dbReference>
<dbReference type="RefSeq" id="WP_002609307.1">
    <property type="nucleotide sequence ID" value="NC_014623.1"/>
</dbReference>
<dbReference type="GO" id="GO:0005737">
    <property type="term" value="C:cytoplasm"/>
    <property type="evidence" value="ECO:0007669"/>
    <property type="project" value="TreeGrafter"/>
</dbReference>
<dbReference type="OrthoDB" id="9775889at2"/>
<name>Q09E87_STIAD</name>
<feature type="chain" id="PRO_5010840475" evidence="1">
    <location>
        <begin position="30"/>
        <end position="340"/>
    </location>
</feature>
<dbReference type="PANTHER" id="PTHR10551">
    <property type="entry name" value="FASCIN"/>
    <property type="match status" value="1"/>
</dbReference>